<dbReference type="Proteomes" id="UP001062846">
    <property type="component" value="Chromosome 5"/>
</dbReference>
<name>A0ACC0NR98_RHOML</name>
<evidence type="ECO:0000313" key="1">
    <source>
        <dbReference type="EMBL" id="KAI8555072.1"/>
    </source>
</evidence>
<sequence>MTQCLIHGHINAATVLLFDEFLMDMKQNKRRSIRQDRKKISAQNLTMKRLRGDEITFLLIPLDSAYTFGVGFPFLYGSLLTEI</sequence>
<protein>
    <submittedName>
        <fullName evidence="1">Uncharacterized protein</fullName>
    </submittedName>
</protein>
<organism evidence="1 2">
    <name type="scientific">Rhododendron molle</name>
    <name type="common">Chinese azalea</name>
    <name type="synonym">Azalea mollis</name>
    <dbReference type="NCBI Taxonomy" id="49168"/>
    <lineage>
        <taxon>Eukaryota</taxon>
        <taxon>Viridiplantae</taxon>
        <taxon>Streptophyta</taxon>
        <taxon>Embryophyta</taxon>
        <taxon>Tracheophyta</taxon>
        <taxon>Spermatophyta</taxon>
        <taxon>Magnoliopsida</taxon>
        <taxon>eudicotyledons</taxon>
        <taxon>Gunneridae</taxon>
        <taxon>Pentapetalae</taxon>
        <taxon>asterids</taxon>
        <taxon>Ericales</taxon>
        <taxon>Ericaceae</taxon>
        <taxon>Ericoideae</taxon>
        <taxon>Rhodoreae</taxon>
        <taxon>Rhododendron</taxon>
    </lineage>
</organism>
<keyword evidence="2" id="KW-1185">Reference proteome</keyword>
<gene>
    <name evidence="1" type="ORF">RHMOL_Rhmol05G0146100</name>
</gene>
<accession>A0ACC0NR98</accession>
<dbReference type="EMBL" id="CM046392">
    <property type="protein sequence ID" value="KAI8555072.1"/>
    <property type="molecule type" value="Genomic_DNA"/>
</dbReference>
<reference evidence="1" key="1">
    <citation type="submission" date="2022-02" db="EMBL/GenBank/DDBJ databases">
        <title>Plant Genome Project.</title>
        <authorList>
            <person name="Zhang R.-G."/>
        </authorList>
    </citation>
    <scope>NUCLEOTIDE SEQUENCE</scope>
    <source>
        <strain evidence="1">AT1</strain>
    </source>
</reference>
<proteinExistence type="predicted"/>
<comment type="caution">
    <text evidence="1">The sequence shown here is derived from an EMBL/GenBank/DDBJ whole genome shotgun (WGS) entry which is preliminary data.</text>
</comment>
<evidence type="ECO:0000313" key="2">
    <source>
        <dbReference type="Proteomes" id="UP001062846"/>
    </source>
</evidence>